<dbReference type="SUPFAM" id="SSF140423">
    <property type="entry name" value="MW0975(SA0943)-like"/>
    <property type="match status" value="1"/>
</dbReference>
<dbReference type="Gene3D" id="1.20.120.570">
    <property type="entry name" value="YkyA-like"/>
    <property type="match status" value="1"/>
</dbReference>
<dbReference type="Proteomes" id="UP000257143">
    <property type="component" value="Unassembled WGS sequence"/>
</dbReference>
<gene>
    <name evidence="2" type="ORF">CWR48_12675</name>
</gene>
<evidence type="ECO:0000256" key="1">
    <source>
        <dbReference type="SAM" id="Coils"/>
    </source>
</evidence>
<reference evidence="3" key="1">
    <citation type="submission" date="2017-11" db="EMBL/GenBank/DDBJ databases">
        <authorList>
            <person name="Zhu W."/>
        </authorList>
    </citation>
    <scope>NUCLEOTIDE SEQUENCE [LARGE SCALE GENOMIC DNA]</scope>
    <source>
        <strain evidence="3">CAU 1183</strain>
    </source>
</reference>
<proteinExistence type="predicted"/>
<dbReference type="OrthoDB" id="2576511at2"/>
<evidence type="ECO:0000313" key="2">
    <source>
        <dbReference type="EMBL" id="RDW18521.1"/>
    </source>
</evidence>
<accession>A0A3D8PTB0</accession>
<keyword evidence="1" id="KW-0175">Coiled coil</keyword>
<organism evidence="2 3">
    <name type="scientific">Oceanobacillus arenosus</name>
    <dbReference type="NCBI Taxonomy" id="1229153"/>
    <lineage>
        <taxon>Bacteria</taxon>
        <taxon>Bacillati</taxon>
        <taxon>Bacillota</taxon>
        <taxon>Bacilli</taxon>
        <taxon>Bacillales</taxon>
        <taxon>Bacillaceae</taxon>
        <taxon>Oceanobacillus</taxon>
    </lineage>
</organism>
<dbReference type="Pfam" id="PF10368">
    <property type="entry name" value="YkyA"/>
    <property type="match status" value="1"/>
</dbReference>
<dbReference type="EMBL" id="PIOC01000017">
    <property type="protein sequence ID" value="RDW18521.1"/>
    <property type="molecule type" value="Genomic_DNA"/>
</dbReference>
<name>A0A3D8PTB0_9BACI</name>
<sequence>MGFAMMLIIVFLTACSGESTEAQIHNHLEEAVHLEEGFEAQQGNITDLERQEQEIYSQIIDIGMDEFDQIVELAKKATGIIDERSEEIELEKESIDASREEFNKVRSLIDELEEGEVKQEANKMYDMMENRYKSYDKLHEAYVQSLAQEKELYSMLQKEDLEQEELTEQINLINESYQKILDENKKFNEYTTEYNTMKKEFYTLADLNVTYVE</sequence>
<dbReference type="InterPro" id="IPR019454">
    <property type="entry name" value="Lipoprot_YkyA-like"/>
</dbReference>
<feature type="coiled-coil region" evidence="1">
    <location>
        <begin position="81"/>
        <end position="183"/>
    </location>
</feature>
<protein>
    <recommendedName>
        <fullName evidence="4">Cell-wall binding lipoprotein</fullName>
    </recommendedName>
</protein>
<dbReference type="InterPro" id="IPR036785">
    <property type="entry name" value="YkyA-like_sf"/>
</dbReference>
<comment type="caution">
    <text evidence="2">The sequence shown here is derived from an EMBL/GenBank/DDBJ whole genome shotgun (WGS) entry which is preliminary data.</text>
</comment>
<keyword evidence="3" id="KW-1185">Reference proteome</keyword>
<evidence type="ECO:0000313" key="3">
    <source>
        <dbReference type="Proteomes" id="UP000257143"/>
    </source>
</evidence>
<evidence type="ECO:0008006" key="4">
    <source>
        <dbReference type="Google" id="ProtNLM"/>
    </source>
</evidence>
<dbReference type="AlphaFoldDB" id="A0A3D8PTB0"/>